<dbReference type="InterPro" id="IPR011009">
    <property type="entry name" value="Kinase-like_dom_sf"/>
</dbReference>
<gene>
    <name evidence="4" type="ORF">Pyn_16257</name>
</gene>
<dbReference type="Proteomes" id="UP000250321">
    <property type="component" value="Unassembled WGS sequence"/>
</dbReference>
<dbReference type="STRING" id="2094558.A0A314ZFU6"/>
<proteinExistence type="predicted"/>
<keyword evidence="4" id="KW-0675">Receptor</keyword>
<dbReference type="PROSITE" id="PS50011">
    <property type="entry name" value="PROTEIN_KINASE_DOM"/>
    <property type="match status" value="1"/>
</dbReference>
<keyword evidence="4" id="KW-0808">Transferase</keyword>
<name>A0A314ZFU6_PRUYE</name>
<evidence type="ECO:0000313" key="4">
    <source>
        <dbReference type="EMBL" id="PQQ16414.1"/>
    </source>
</evidence>
<keyword evidence="1" id="KW-0547">Nucleotide-binding</keyword>
<organism evidence="4 5">
    <name type="scientific">Prunus yedoensis var. nudiflora</name>
    <dbReference type="NCBI Taxonomy" id="2094558"/>
    <lineage>
        <taxon>Eukaryota</taxon>
        <taxon>Viridiplantae</taxon>
        <taxon>Streptophyta</taxon>
        <taxon>Embryophyta</taxon>
        <taxon>Tracheophyta</taxon>
        <taxon>Spermatophyta</taxon>
        <taxon>Magnoliopsida</taxon>
        <taxon>eudicotyledons</taxon>
        <taxon>Gunneridae</taxon>
        <taxon>Pentapetalae</taxon>
        <taxon>rosids</taxon>
        <taxon>fabids</taxon>
        <taxon>Rosales</taxon>
        <taxon>Rosaceae</taxon>
        <taxon>Amygdaloideae</taxon>
        <taxon>Amygdaleae</taxon>
        <taxon>Prunus</taxon>
    </lineage>
</organism>
<evidence type="ECO:0000313" key="5">
    <source>
        <dbReference type="Proteomes" id="UP000250321"/>
    </source>
</evidence>
<keyword evidence="5" id="KW-1185">Reference proteome</keyword>
<dbReference type="GO" id="GO:0004674">
    <property type="term" value="F:protein serine/threonine kinase activity"/>
    <property type="evidence" value="ECO:0007669"/>
    <property type="project" value="TreeGrafter"/>
</dbReference>
<dbReference type="InterPro" id="IPR045274">
    <property type="entry name" value="WAK-like"/>
</dbReference>
<dbReference type="GO" id="GO:0007166">
    <property type="term" value="P:cell surface receptor signaling pathway"/>
    <property type="evidence" value="ECO:0007669"/>
    <property type="project" value="InterPro"/>
</dbReference>
<dbReference type="InterPro" id="IPR000719">
    <property type="entry name" value="Prot_kinase_dom"/>
</dbReference>
<keyword evidence="4" id="KW-0418">Kinase</keyword>
<sequence>MGTSLQDRLDTYSFGVTPVEILTGKTPFSSAKDDGENLVASFISLTRENQLVQILDPQVVRDAEMEHVGAIAELATRCWRLNGKKRHSTKEYQHS</sequence>
<dbReference type="EMBL" id="PJQY01000193">
    <property type="protein sequence ID" value="PQQ16414.1"/>
    <property type="molecule type" value="Genomic_DNA"/>
</dbReference>
<accession>A0A314ZFU6</accession>
<evidence type="ECO:0000259" key="3">
    <source>
        <dbReference type="PROSITE" id="PS50011"/>
    </source>
</evidence>
<comment type="caution">
    <text evidence="4">The sequence shown here is derived from an EMBL/GenBank/DDBJ whole genome shotgun (WGS) entry which is preliminary data.</text>
</comment>
<dbReference type="GO" id="GO:0005524">
    <property type="term" value="F:ATP binding"/>
    <property type="evidence" value="ECO:0007669"/>
    <property type="project" value="UniProtKB-KW"/>
</dbReference>
<dbReference type="GO" id="GO:0005886">
    <property type="term" value="C:plasma membrane"/>
    <property type="evidence" value="ECO:0007669"/>
    <property type="project" value="TreeGrafter"/>
</dbReference>
<dbReference type="Gene3D" id="1.10.510.10">
    <property type="entry name" value="Transferase(Phosphotransferase) domain 1"/>
    <property type="match status" value="1"/>
</dbReference>
<feature type="domain" description="Protein kinase" evidence="3">
    <location>
        <begin position="1"/>
        <end position="95"/>
    </location>
</feature>
<protein>
    <submittedName>
        <fullName evidence="4">Wall-associated receptor kinase-like 1</fullName>
    </submittedName>
</protein>
<dbReference type="AlphaFoldDB" id="A0A314ZFU6"/>
<dbReference type="PANTHER" id="PTHR27005">
    <property type="entry name" value="WALL-ASSOCIATED RECEPTOR KINASE-LIKE 21"/>
    <property type="match status" value="1"/>
</dbReference>
<evidence type="ECO:0000256" key="1">
    <source>
        <dbReference type="ARBA" id="ARBA00022741"/>
    </source>
</evidence>
<evidence type="ECO:0000256" key="2">
    <source>
        <dbReference type="ARBA" id="ARBA00022840"/>
    </source>
</evidence>
<keyword evidence="2" id="KW-0067">ATP-binding</keyword>
<dbReference type="SUPFAM" id="SSF56112">
    <property type="entry name" value="Protein kinase-like (PK-like)"/>
    <property type="match status" value="1"/>
</dbReference>
<dbReference type="PANTHER" id="PTHR27005:SF537">
    <property type="entry name" value="LYSM TYPE RECEPTOR KINASE"/>
    <property type="match status" value="1"/>
</dbReference>
<reference evidence="4 5" key="1">
    <citation type="submission" date="2018-02" db="EMBL/GenBank/DDBJ databases">
        <title>Draft genome of wild Prunus yedoensis var. nudiflora.</title>
        <authorList>
            <person name="Baek S."/>
            <person name="Kim J.-H."/>
            <person name="Choi K."/>
            <person name="Kim G.-B."/>
            <person name="Cho A."/>
            <person name="Jang H."/>
            <person name="Shin C.-H."/>
            <person name="Yu H.-J."/>
            <person name="Mun J.-H."/>
        </authorList>
    </citation>
    <scope>NUCLEOTIDE SEQUENCE [LARGE SCALE GENOMIC DNA]</scope>
    <source>
        <strain evidence="5">cv. Jeju island</strain>
        <tissue evidence="4">Leaf</tissue>
    </source>
</reference>